<dbReference type="SMART" id="SM00321">
    <property type="entry name" value="WSC"/>
    <property type="match status" value="2"/>
</dbReference>
<evidence type="ECO:0000256" key="5">
    <source>
        <dbReference type="ARBA" id="ARBA00023136"/>
    </source>
</evidence>
<protein>
    <submittedName>
        <fullName evidence="8">Carbohydrate-binding WSC</fullName>
    </submittedName>
</protein>
<evidence type="ECO:0000256" key="6">
    <source>
        <dbReference type="ARBA" id="ARBA00023180"/>
    </source>
</evidence>
<name>A0A136IK07_9PEZI</name>
<feature type="domain" description="WSC" evidence="7">
    <location>
        <begin position="108"/>
        <end position="197"/>
    </location>
</feature>
<evidence type="ECO:0000256" key="4">
    <source>
        <dbReference type="ARBA" id="ARBA00022989"/>
    </source>
</evidence>
<dbReference type="PANTHER" id="PTHR24269:SF16">
    <property type="entry name" value="PROTEIN SLG1"/>
    <property type="match status" value="1"/>
</dbReference>
<keyword evidence="9" id="KW-1185">Reference proteome</keyword>
<dbReference type="GO" id="GO:0005886">
    <property type="term" value="C:plasma membrane"/>
    <property type="evidence" value="ECO:0007669"/>
    <property type="project" value="TreeGrafter"/>
</dbReference>
<comment type="subcellular location">
    <subcellularLocation>
        <location evidence="1">Membrane</location>
        <topology evidence="1">Single-pass membrane protein</topology>
    </subcellularLocation>
</comment>
<sequence length="197" mass="20602">MTYQGCWTDRGARSLTKDMGNTQTNSVETCTKKCADAGYALAGMEFASQCYCGNEMTSKATQITERGCFQPCSGDSTQICGGGSRLSVWGTDKPKVLSPPKSPATVGAYQYAGCYKDNQGAKAMSVGKPGGSTLTLEKCAAACSGYNYFGTEYASECTCANVLIGTGNSKTAESECSMTCSGDPAQFCGDGNRLSLY</sequence>
<feature type="domain" description="WSC" evidence="7">
    <location>
        <begin position="1"/>
        <end position="92"/>
    </location>
</feature>
<evidence type="ECO:0000256" key="1">
    <source>
        <dbReference type="ARBA" id="ARBA00004167"/>
    </source>
</evidence>
<keyword evidence="4" id="KW-1133">Transmembrane helix</keyword>
<organism evidence="8 9">
    <name type="scientific">Microdochium bolleyi</name>
    <dbReference type="NCBI Taxonomy" id="196109"/>
    <lineage>
        <taxon>Eukaryota</taxon>
        <taxon>Fungi</taxon>
        <taxon>Dikarya</taxon>
        <taxon>Ascomycota</taxon>
        <taxon>Pezizomycotina</taxon>
        <taxon>Sordariomycetes</taxon>
        <taxon>Xylariomycetidae</taxon>
        <taxon>Xylariales</taxon>
        <taxon>Microdochiaceae</taxon>
        <taxon>Microdochium</taxon>
    </lineage>
</organism>
<dbReference type="PANTHER" id="PTHR24269">
    <property type="entry name" value="KREMEN PROTEIN"/>
    <property type="match status" value="1"/>
</dbReference>
<dbReference type="AlphaFoldDB" id="A0A136IK07"/>
<dbReference type="InterPro" id="IPR051836">
    <property type="entry name" value="Kremen_rcpt"/>
</dbReference>
<reference evidence="9" key="1">
    <citation type="submission" date="2016-02" db="EMBL/GenBank/DDBJ databases">
        <title>Draft genome sequence of Microdochium bolleyi, a fungal endophyte of beachgrass.</title>
        <authorList>
            <consortium name="DOE Joint Genome Institute"/>
            <person name="David A.S."/>
            <person name="May G."/>
            <person name="Haridas S."/>
            <person name="Lim J."/>
            <person name="Wang M."/>
            <person name="Labutti K."/>
            <person name="Lipzen A."/>
            <person name="Barry K."/>
            <person name="Grigoriev I.V."/>
        </authorList>
    </citation>
    <scope>NUCLEOTIDE SEQUENCE [LARGE SCALE GENOMIC DNA]</scope>
    <source>
        <strain evidence="9">J235TASD1</strain>
    </source>
</reference>
<keyword evidence="6" id="KW-0325">Glycoprotein</keyword>
<dbReference type="InterPro" id="IPR002889">
    <property type="entry name" value="WSC_carb-bd"/>
</dbReference>
<keyword evidence="3" id="KW-0732">Signal</keyword>
<evidence type="ECO:0000313" key="8">
    <source>
        <dbReference type="EMBL" id="KXJ84959.1"/>
    </source>
</evidence>
<evidence type="ECO:0000313" key="9">
    <source>
        <dbReference type="Proteomes" id="UP000070501"/>
    </source>
</evidence>
<evidence type="ECO:0000256" key="2">
    <source>
        <dbReference type="ARBA" id="ARBA00022692"/>
    </source>
</evidence>
<dbReference type="OrthoDB" id="2019572at2759"/>
<accession>A0A136IK07</accession>
<dbReference type="Pfam" id="PF01822">
    <property type="entry name" value="WSC"/>
    <property type="match status" value="2"/>
</dbReference>
<gene>
    <name evidence="8" type="ORF">Micbo1qcDRAFT_128810</name>
</gene>
<dbReference type="EMBL" id="KQ964307">
    <property type="protein sequence ID" value="KXJ84959.1"/>
    <property type="molecule type" value="Genomic_DNA"/>
</dbReference>
<dbReference type="InParanoid" id="A0A136IK07"/>
<evidence type="ECO:0000259" key="7">
    <source>
        <dbReference type="PROSITE" id="PS51212"/>
    </source>
</evidence>
<evidence type="ECO:0000256" key="3">
    <source>
        <dbReference type="ARBA" id="ARBA00022729"/>
    </source>
</evidence>
<keyword evidence="5" id="KW-0472">Membrane</keyword>
<proteinExistence type="predicted"/>
<keyword evidence="2" id="KW-0812">Transmembrane</keyword>
<feature type="non-terminal residue" evidence="8">
    <location>
        <position position="197"/>
    </location>
</feature>
<dbReference type="Proteomes" id="UP000070501">
    <property type="component" value="Unassembled WGS sequence"/>
</dbReference>
<dbReference type="PROSITE" id="PS51212">
    <property type="entry name" value="WSC"/>
    <property type="match status" value="2"/>
</dbReference>
<dbReference type="STRING" id="196109.A0A136IK07"/>